<sequence>MGLHMLDGEALENLTAALAFFDDNDHEYCSDSSGSVTNESYRMGSLNQQGSSPDARGVSCNKTALHASPKKKAPIGFGARGPPDVSNVPTHPPVRTQLPKRNRSRDRQRVEILQLRAEAELLQQQLAALEKKQQEYEEATFKMAISGRQNGLLFDVWKGLAKNYQALRSEAENENRRLCDIYARHAATIDMLRRLLQLQAHMKSAPRFSPRYSVHSYFDPAIVSIETTKRLHGGLGQLYRETDHVLLSNGLSAITSPSSQTNVKWISDTISHIEFLYTRIIPFGYKDVGNSFWHEMTKNYVASAVHHGQSPQEAKVAAVSQAFTLGLEEEGYPVKIQFCYAGKRIADPHREVLVLSGENQMLEAFGALVSGVDFEEKHWLVLSELSPGVTLVKVCMHMTVHFSCELPNRQNLVGGTCQLLSNLKHMGFESVLQGVEQRLLVG</sequence>
<evidence type="ECO:0000313" key="3">
    <source>
        <dbReference type="Proteomes" id="UP000704712"/>
    </source>
</evidence>
<dbReference type="EMBL" id="JAACNO010002520">
    <property type="protein sequence ID" value="KAF4132617.1"/>
    <property type="molecule type" value="Genomic_DNA"/>
</dbReference>
<gene>
    <name evidence="2" type="ORF">GN958_ATG18194</name>
</gene>
<proteinExistence type="predicted"/>
<accession>A0A8S9TZY2</accession>
<evidence type="ECO:0000256" key="1">
    <source>
        <dbReference type="SAM" id="MobiDB-lite"/>
    </source>
</evidence>
<protein>
    <submittedName>
        <fullName evidence="2">Uncharacterized protein</fullName>
    </submittedName>
</protein>
<feature type="region of interest" description="Disordered" evidence="1">
    <location>
        <begin position="69"/>
        <end position="107"/>
    </location>
</feature>
<evidence type="ECO:0000313" key="2">
    <source>
        <dbReference type="EMBL" id="KAF4132617.1"/>
    </source>
</evidence>
<comment type="caution">
    <text evidence="2">The sequence shown here is derived from an EMBL/GenBank/DDBJ whole genome shotgun (WGS) entry which is preliminary data.</text>
</comment>
<name>A0A8S9TZY2_PHYIN</name>
<dbReference type="AlphaFoldDB" id="A0A8S9TZY2"/>
<dbReference type="Proteomes" id="UP000704712">
    <property type="component" value="Unassembled WGS sequence"/>
</dbReference>
<dbReference type="CDD" id="cd14686">
    <property type="entry name" value="bZIP"/>
    <property type="match status" value="1"/>
</dbReference>
<reference evidence="2" key="1">
    <citation type="submission" date="2020-03" db="EMBL/GenBank/DDBJ databases">
        <title>Hybrid Assembly of Korean Phytophthora infestans isolates.</title>
        <authorList>
            <person name="Prokchorchik M."/>
            <person name="Lee Y."/>
            <person name="Seo J."/>
            <person name="Cho J.-H."/>
            <person name="Park Y.-E."/>
            <person name="Jang D.-C."/>
            <person name="Im J.-S."/>
            <person name="Choi J.-G."/>
            <person name="Park H.-J."/>
            <person name="Lee G.-B."/>
            <person name="Lee Y.-G."/>
            <person name="Hong S.-Y."/>
            <person name="Cho K."/>
            <person name="Sohn K.H."/>
        </authorList>
    </citation>
    <scope>NUCLEOTIDE SEQUENCE</scope>
    <source>
        <strain evidence="2">KR_2_A2</strain>
    </source>
</reference>
<organism evidence="2 3">
    <name type="scientific">Phytophthora infestans</name>
    <name type="common">Potato late blight agent</name>
    <name type="synonym">Botrytis infestans</name>
    <dbReference type="NCBI Taxonomy" id="4787"/>
    <lineage>
        <taxon>Eukaryota</taxon>
        <taxon>Sar</taxon>
        <taxon>Stramenopiles</taxon>
        <taxon>Oomycota</taxon>
        <taxon>Peronosporomycetes</taxon>
        <taxon>Peronosporales</taxon>
        <taxon>Peronosporaceae</taxon>
        <taxon>Phytophthora</taxon>
    </lineage>
</organism>